<dbReference type="GO" id="GO:0051260">
    <property type="term" value="P:protein homooligomerization"/>
    <property type="evidence" value="ECO:0007669"/>
    <property type="project" value="UniProtKB-ARBA"/>
</dbReference>
<feature type="transmembrane region" description="Helical" evidence="9">
    <location>
        <begin position="45"/>
        <end position="63"/>
    </location>
</feature>
<dbReference type="OrthoDB" id="409725at2759"/>
<keyword evidence="11" id="KW-1185">Reference proteome</keyword>
<dbReference type="PANTHER" id="PTHR10791:SF236">
    <property type="entry name" value="BIDIRECTIONAL SUGAR TRANSPORTER SWEET8"/>
    <property type="match status" value="1"/>
</dbReference>
<evidence type="ECO:0000256" key="1">
    <source>
        <dbReference type="ARBA" id="ARBA00004127"/>
    </source>
</evidence>
<dbReference type="Proteomes" id="UP000238479">
    <property type="component" value="Chromosome 5"/>
</dbReference>
<comment type="subcellular location">
    <subcellularLocation>
        <location evidence="9">Cell membrane</location>
        <topology evidence="9">Multi-pass membrane protein</topology>
    </subcellularLocation>
    <subcellularLocation>
        <location evidence="1">Endomembrane system</location>
        <topology evidence="1">Multi-pass membrane protein</topology>
    </subcellularLocation>
</comment>
<reference evidence="10 11" key="1">
    <citation type="journal article" date="2018" name="Nat. Genet.">
        <title>The Rosa genome provides new insights in the design of modern roses.</title>
        <authorList>
            <person name="Bendahmane M."/>
        </authorList>
    </citation>
    <scope>NUCLEOTIDE SEQUENCE [LARGE SCALE GENOMIC DNA]</scope>
    <source>
        <strain evidence="11">cv. Old Blush</strain>
    </source>
</reference>
<dbReference type="FunFam" id="1.20.1280.290:FF:000001">
    <property type="entry name" value="Bidirectional sugar transporter SWEET"/>
    <property type="match status" value="1"/>
</dbReference>
<comment type="similarity">
    <text evidence="2 9">Belongs to the SWEET sugar transporter family.</text>
</comment>
<dbReference type="InterPro" id="IPR047664">
    <property type="entry name" value="SWEET"/>
</dbReference>
<keyword evidence="4 9" id="KW-0762">Sugar transport</keyword>
<evidence type="ECO:0000256" key="4">
    <source>
        <dbReference type="ARBA" id="ARBA00022597"/>
    </source>
</evidence>
<evidence type="ECO:0000256" key="8">
    <source>
        <dbReference type="ARBA" id="ARBA00023136"/>
    </source>
</evidence>
<evidence type="ECO:0000313" key="11">
    <source>
        <dbReference type="Proteomes" id="UP000238479"/>
    </source>
</evidence>
<proteinExistence type="inferred from homology"/>
<keyword evidence="8 9" id="KW-0472">Membrane</keyword>
<dbReference type="FunFam" id="1.20.1280.290:FF:000002">
    <property type="entry name" value="Bidirectional sugar transporter SWEET"/>
    <property type="match status" value="1"/>
</dbReference>
<feature type="transmembrane region" description="Helical" evidence="9">
    <location>
        <begin position="101"/>
        <end position="124"/>
    </location>
</feature>
<gene>
    <name evidence="10" type="ORF">RchiOBHm_Chr5g0083341</name>
</gene>
<evidence type="ECO:0000256" key="3">
    <source>
        <dbReference type="ARBA" id="ARBA00022448"/>
    </source>
</evidence>
<dbReference type="GO" id="GO:0051119">
    <property type="term" value="F:sugar transmembrane transporter activity"/>
    <property type="evidence" value="ECO:0007669"/>
    <property type="project" value="InterPro"/>
</dbReference>
<keyword evidence="3 9" id="KW-0813">Transport</keyword>
<dbReference type="Gramene" id="PRQ35749">
    <property type="protein sequence ID" value="PRQ35749"/>
    <property type="gene ID" value="RchiOBHm_Chr5g0083341"/>
</dbReference>
<evidence type="ECO:0000256" key="9">
    <source>
        <dbReference type="RuleBase" id="RU910715"/>
    </source>
</evidence>
<evidence type="ECO:0000256" key="6">
    <source>
        <dbReference type="ARBA" id="ARBA00022737"/>
    </source>
</evidence>
<sequence>MVHTDARFVVGVVGNVISGGLFLSPIPTFTQIWRKKDVEAFDPKPYLTTVLNCLFWCYYGLPFVNPNSILVVTINGIGLFIELMYITIFFYYAASKGRKRVATYFICELVLFGALVAATMLAIPEHKMAINRRLRAVVVGVICDFFNVLMYGSPLFNLKDVIKTKSVKYMPFTLLVANFLNGCCWTSYALIGKVDYFILISNGLGAIFGAVQLMVYARYYKTTPKDEDLSSKTTNEVQLCTNV</sequence>
<protein>
    <recommendedName>
        <fullName evidence="9">Bidirectional sugar transporter SWEET</fullName>
    </recommendedName>
</protein>
<evidence type="ECO:0000256" key="7">
    <source>
        <dbReference type="ARBA" id="ARBA00022989"/>
    </source>
</evidence>
<feature type="transmembrane region" description="Helical" evidence="9">
    <location>
        <begin position="6"/>
        <end position="24"/>
    </location>
</feature>
<feature type="transmembrane region" description="Helical" evidence="9">
    <location>
        <begin position="136"/>
        <end position="157"/>
    </location>
</feature>
<keyword evidence="5 9" id="KW-0812">Transmembrane</keyword>
<dbReference type="OMA" id="MEIAYIT"/>
<comment type="function">
    <text evidence="9">Mediates both low-affinity uptake and efflux of sugar across the membrane.</text>
</comment>
<organism evidence="10 11">
    <name type="scientific">Rosa chinensis</name>
    <name type="common">China rose</name>
    <dbReference type="NCBI Taxonomy" id="74649"/>
    <lineage>
        <taxon>Eukaryota</taxon>
        <taxon>Viridiplantae</taxon>
        <taxon>Streptophyta</taxon>
        <taxon>Embryophyta</taxon>
        <taxon>Tracheophyta</taxon>
        <taxon>Spermatophyta</taxon>
        <taxon>Magnoliopsida</taxon>
        <taxon>eudicotyledons</taxon>
        <taxon>Gunneridae</taxon>
        <taxon>Pentapetalae</taxon>
        <taxon>rosids</taxon>
        <taxon>fabids</taxon>
        <taxon>Rosales</taxon>
        <taxon>Rosaceae</taxon>
        <taxon>Rosoideae</taxon>
        <taxon>Rosoideae incertae sedis</taxon>
        <taxon>Rosa</taxon>
    </lineage>
</organism>
<dbReference type="PANTHER" id="PTHR10791">
    <property type="entry name" value="RAG1-ACTIVATING PROTEIN 1"/>
    <property type="match status" value="1"/>
</dbReference>
<dbReference type="GO" id="GO:0012505">
    <property type="term" value="C:endomembrane system"/>
    <property type="evidence" value="ECO:0007669"/>
    <property type="project" value="UniProtKB-SubCell"/>
</dbReference>
<dbReference type="Pfam" id="PF03083">
    <property type="entry name" value="MtN3_slv"/>
    <property type="match status" value="2"/>
</dbReference>
<keyword evidence="6" id="KW-0677">Repeat</keyword>
<comment type="caution">
    <text evidence="10">The sequence shown here is derived from an EMBL/GenBank/DDBJ whole genome shotgun (WGS) entry which is preliminary data.</text>
</comment>
<dbReference type="EMBL" id="PDCK01000043">
    <property type="protein sequence ID" value="PRQ35749.1"/>
    <property type="molecule type" value="Genomic_DNA"/>
</dbReference>
<dbReference type="InterPro" id="IPR004316">
    <property type="entry name" value="SWEET_rpt"/>
</dbReference>
<accession>A0A2P6QNI4</accession>
<dbReference type="GO" id="GO:0005886">
    <property type="term" value="C:plasma membrane"/>
    <property type="evidence" value="ECO:0007669"/>
    <property type="project" value="UniProtKB-SubCell"/>
</dbReference>
<feature type="transmembrane region" description="Helical" evidence="9">
    <location>
        <begin position="69"/>
        <end position="94"/>
    </location>
</feature>
<name>A0A2P6QNI4_ROSCH</name>
<evidence type="ECO:0000256" key="2">
    <source>
        <dbReference type="ARBA" id="ARBA00007809"/>
    </source>
</evidence>
<evidence type="ECO:0000256" key="5">
    <source>
        <dbReference type="ARBA" id="ARBA00022692"/>
    </source>
</evidence>
<feature type="transmembrane region" description="Helical" evidence="9">
    <location>
        <begin position="196"/>
        <end position="217"/>
    </location>
</feature>
<dbReference type="SMR" id="A0A2P6QNI4"/>
<dbReference type="AlphaFoldDB" id="A0A2P6QNI4"/>
<evidence type="ECO:0000313" key="10">
    <source>
        <dbReference type="EMBL" id="PRQ35749.1"/>
    </source>
</evidence>
<keyword evidence="7 9" id="KW-1133">Transmembrane helix</keyword>
<dbReference type="Gene3D" id="1.20.1280.290">
    <property type="match status" value="2"/>
</dbReference>
<feature type="transmembrane region" description="Helical" evidence="9">
    <location>
        <begin position="169"/>
        <end position="190"/>
    </location>
</feature>